<dbReference type="InterPro" id="IPR009003">
    <property type="entry name" value="Peptidase_S1_PA"/>
</dbReference>
<dbReference type="Proteomes" id="UP001500635">
    <property type="component" value="Unassembled WGS sequence"/>
</dbReference>
<dbReference type="Gene3D" id="2.40.10.10">
    <property type="entry name" value="Trypsin-like serine proteases"/>
    <property type="match status" value="2"/>
</dbReference>
<dbReference type="SUPFAM" id="SSF50494">
    <property type="entry name" value="Trypsin-like serine proteases"/>
    <property type="match status" value="1"/>
</dbReference>
<dbReference type="EMBL" id="BAABFR010000018">
    <property type="protein sequence ID" value="GAA4389248.1"/>
    <property type="molecule type" value="Genomic_DNA"/>
</dbReference>
<keyword evidence="2" id="KW-1185">Reference proteome</keyword>
<evidence type="ECO:0008006" key="3">
    <source>
        <dbReference type="Google" id="ProtNLM"/>
    </source>
</evidence>
<proteinExistence type="predicted"/>
<evidence type="ECO:0000313" key="1">
    <source>
        <dbReference type="EMBL" id="GAA4389248.1"/>
    </source>
</evidence>
<sequence length="185" mass="19160">MGFAVVTPSGQRLGVTAGHCGSPDQPVGRQQWIIGEIVQSKSPAVKPDPKRPGQFMPVNPFGPDWATFRVTDNTVKLLGSQGRIAPRTVGTAKVGNKVCQMGSVNGFRCGTVIKVQGDWILTDIKTTPGDSGGPLVRTSDGAALGIITDAVTLSDSDTGQVKGNATQYYSLPAVLAAAGGDRLSP</sequence>
<reference evidence="2" key="1">
    <citation type="journal article" date="2019" name="Int. J. Syst. Evol. Microbiol.">
        <title>The Global Catalogue of Microorganisms (GCM) 10K type strain sequencing project: providing services to taxonomists for standard genome sequencing and annotation.</title>
        <authorList>
            <consortium name="The Broad Institute Genomics Platform"/>
            <consortium name="The Broad Institute Genome Sequencing Center for Infectious Disease"/>
            <person name="Wu L."/>
            <person name="Ma J."/>
        </authorList>
    </citation>
    <scope>NUCLEOTIDE SEQUENCE [LARGE SCALE GENOMIC DNA]</scope>
    <source>
        <strain evidence="2">JCM 17688</strain>
    </source>
</reference>
<name>A0ABP8JE00_9ACTN</name>
<accession>A0ABP8JE00</accession>
<organism evidence="1 2">
    <name type="scientific">Tsukamurella soli</name>
    <dbReference type="NCBI Taxonomy" id="644556"/>
    <lineage>
        <taxon>Bacteria</taxon>
        <taxon>Bacillati</taxon>
        <taxon>Actinomycetota</taxon>
        <taxon>Actinomycetes</taxon>
        <taxon>Mycobacteriales</taxon>
        <taxon>Tsukamurellaceae</taxon>
        <taxon>Tsukamurella</taxon>
    </lineage>
</organism>
<gene>
    <name evidence="1" type="ORF">GCM10023147_15740</name>
</gene>
<dbReference type="InterPro" id="IPR043504">
    <property type="entry name" value="Peptidase_S1_PA_chymotrypsin"/>
</dbReference>
<evidence type="ECO:0000313" key="2">
    <source>
        <dbReference type="Proteomes" id="UP001500635"/>
    </source>
</evidence>
<comment type="caution">
    <text evidence="1">The sequence shown here is derived from an EMBL/GenBank/DDBJ whole genome shotgun (WGS) entry which is preliminary data.</text>
</comment>
<protein>
    <recommendedName>
        <fullName evidence="3">Trypsin-like peptidase domain-containing protein</fullName>
    </recommendedName>
</protein>